<feature type="non-terminal residue" evidence="1">
    <location>
        <position position="1"/>
    </location>
</feature>
<name>A0A937L757_9PROT</name>
<dbReference type="InterPro" id="IPR029069">
    <property type="entry name" value="HotDog_dom_sf"/>
</dbReference>
<dbReference type="Gene3D" id="3.10.129.10">
    <property type="entry name" value="Hotdog Thioesterase"/>
    <property type="match status" value="1"/>
</dbReference>
<comment type="caution">
    <text evidence="1">The sequence shown here is derived from an EMBL/GenBank/DDBJ whole genome shotgun (WGS) entry which is preliminary data.</text>
</comment>
<proteinExistence type="predicted"/>
<evidence type="ECO:0000313" key="1">
    <source>
        <dbReference type="EMBL" id="MBL6762268.1"/>
    </source>
</evidence>
<accession>A0A937L757</accession>
<organism evidence="1 2">
    <name type="scientific">PS1 clade bacterium</name>
    <dbReference type="NCBI Taxonomy" id="2175152"/>
    <lineage>
        <taxon>Bacteria</taxon>
        <taxon>Pseudomonadati</taxon>
        <taxon>Pseudomonadota</taxon>
        <taxon>Alphaproteobacteria</taxon>
        <taxon>PS1 clade</taxon>
    </lineage>
</organism>
<reference evidence="1" key="1">
    <citation type="submission" date="2020-10" db="EMBL/GenBank/DDBJ databases">
        <title>Microbiome of the Black Sea water column analyzed by genome centric metagenomics.</title>
        <authorList>
            <person name="Cabello-Yeves P.J."/>
            <person name="Callieri C."/>
            <person name="Picazo A."/>
            <person name="Mehrshad M."/>
            <person name="Haro-Moreno J.M."/>
            <person name="Roda-Garcia J."/>
            <person name="Dzembekova N."/>
            <person name="Slabakova V."/>
            <person name="Slabakova N."/>
            <person name="Moncheva S."/>
            <person name="Rodriguez-Valera F."/>
        </authorList>
    </citation>
    <scope>NUCLEOTIDE SEQUENCE</scope>
    <source>
        <strain evidence="1">BS307-5m-G5</strain>
    </source>
</reference>
<evidence type="ECO:0008006" key="3">
    <source>
        <dbReference type="Google" id="ProtNLM"/>
    </source>
</evidence>
<gene>
    <name evidence="1" type="ORF">ISQ19_06190</name>
</gene>
<evidence type="ECO:0000313" key="2">
    <source>
        <dbReference type="Proteomes" id="UP000785783"/>
    </source>
</evidence>
<sequence>PEKFQPVVRDLKIEFKAPAMTSVTAETRFTQAQADEMNAALDKDGRFDFTLVAELKDENATLVAQTTTNYAIRNFMGG</sequence>
<dbReference type="EMBL" id="JADHOK010000096">
    <property type="protein sequence ID" value="MBL6762268.1"/>
    <property type="molecule type" value="Genomic_DNA"/>
</dbReference>
<dbReference type="Proteomes" id="UP000785783">
    <property type="component" value="Unassembled WGS sequence"/>
</dbReference>
<dbReference type="SUPFAM" id="SSF54637">
    <property type="entry name" value="Thioesterase/thiol ester dehydrase-isomerase"/>
    <property type="match status" value="1"/>
</dbReference>
<protein>
    <recommendedName>
        <fullName evidence="3">Thioesterase</fullName>
    </recommendedName>
</protein>
<dbReference type="AlphaFoldDB" id="A0A937L757"/>